<evidence type="ECO:0000256" key="1">
    <source>
        <dbReference type="SAM" id="Phobius"/>
    </source>
</evidence>
<feature type="domain" description="Cell division protein FtsQ/DivIB C-terminal" evidence="2">
    <location>
        <begin position="123"/>
        <end position="234"/>
    </location>
</feature>
<keyword evidence="1" id="KW-0472">Membrane</keyword>
<dbReference type="AlphaFoldDB" id="A0A6J7FNB6"/>
<gene>
    <name evidence="3" type="ORF">UFOPK3608_00108</name>
</gene>
<dbReference type="InterPro" id="IPR005548">
    <property type="entry name" value="Cell_div_FtsQ/DivIB_C"/>
</dbReference>
<proteinExistence type="predicted"/>
<accession>A0A6J7FNB6</accession>
<feature type="transmembrane region" description="Helical" evidence="1">
    <location>
        <begin position="12"/>
        <end position="31"/>
    </location>
</feature>
<sequence length="243" mass="26987">MGFKPSKRVKNYFISTLVILFISCCAYLLGWSSVLSVKEISFNNAGTEQLILTNLSRNGVEPKIGDQLARVDTRSIKRSLNQLSWVSSSDVSIDWFSKKVSISIIDRIAIAKATSSQNSFINFDNEGNIFTPVSPSQLSIQDKLPQVVTDLNNKDDLASAAILLRQIPSNLGYLIDELELISITKSGYIWMSTRINGGLVRINWGRANEIEQKSKVLVALLKLPENQQIKQVDLSQPDSPIVS</sequence>
<keyword evidence="1" id="KW-1133">Transmembrane helix</keyword>
<reference evidence="3" key="1">
    <citation type="submission" date="2020-05" db="EMBL/GenBank/DDBJ databases">
        <authorList>
            <person name="Chiriac C."/>
            <person name="Salcher M."/>
            <person name="Ghai R."/>
            <person name="Kavagutti S V."/>
        </authorList>
    </citation>
    <scope>NUCLEOTIDE SEQUENCE</scope>
</reference>
<organism evidence="3">
    <name type="scientific">freshwater metagenome</name>
    <dbReference type="NCBI Taxonomy" id="449393"/>
    <lineage>
        <taxon>unclassified sequences</taxon>
        <taxon>metagenomes</taxon>
        <taxon>ecological metagenomes</taxon>
    </lineage>
</organism>
<name>A0A6J7FNB6_9ZZZZ</name>
<dbReference type="Pfam" id="PF03799">
    <property type="entry name" value="FtsQ_DivIB_C"/>
    <property type="match status" value="1"/>
</dbReference>
<evidence type="ECO:0000313" key="3">
    <source>
        <dbReference type="EMBL" id="CAB4896921.1"/>
    </source>
</evidence>
<evidence type="ECO:0000259" key="2">
    <source>
        <dbReference type="Pfam" id="PF03799"/>
    </source>
</evidence>
<protein>
    <submittedName>
        <fullName evidence="3">Unannotated protein</fullName>
    </submittedName>
</protein>
<keyword evidence="1" id="KW-0812">Transmembrane</keyword>
<dbReference type="GO" id="GO:0051301">
    <property type="term" value="P:cell division"/>
    <property type="evidence" value="ECO:0007669"/>
    <property type="project" value="UniProtKB-KW"/>
</dbReference>
<dbReference type="PROSITE" id="PS51257">
    <property type="entry name" value="PROKAR_LIPOPROTEIN"/>
    <property type="match status" value="1"/>
</dbReference>
<dbReference type="EMBL" id="CAFBMP010000003">
    <property type="protein sequence ID" value="CAB4896921.1"/>
    <property type="molecule type" value="Genomic_DNA"/>
</dbReference>